<dbReference type="Proteomes" id="UP000886595">
    <property type="component" value="Unassembled WGS sequence"/>
</dbReference>
<keyword evidence="2" id="KW-1185">Reference proteome</keyword>
<dbReference type="EMBL" id="JAAMPC010000002">
    <property type="protein sequence ID" value="KAG2327363.1"/>
    <property type="molecule type" value="Genomic_DNA"/>
</dbReference>
<gene>
    <name evidence="1" type="ORF">Bca52824_010091</name>
</gene>
<proteinExistence type="predicted"/>
<evidence type="ECO:0000313" key="2">
    <source>
        <dbReference type="Proteomes" id="UP000886595"/>
    </source>
</evidence>
<reference evidence="1 2" key="1">
    <citation type="submission" date="2020-02" db="EMBL/GenBank/DDBJ databases">
        <authorList>
            <person name="Ma Q."/>
            <person name="Huang Y."/>
            <person name="Song X."/>
            <person name="Pei D."/>
        </authorList>
    </citation>
    <scope>NUCLEOTIDE SEQUENCE [LARGE SCALE GENOMIC DNA]</scope>
    <source>
        <strain evidence="1">Sxm20200214</strain>
        <tissue evidence="1">Leaf</tissue>
    </source>
</reference>
<sequence length="82" mass="9387">MPKNSSAPESQRRGAAIHAFIAWDPFDGERQLITSRSHPNLQITNHEVKKIERLMVRSAWMRSRYSMKLSDDGAKAMKAEMS</sequence>
<organism evidence="1 2">
    <name type="scientific">Brassica carinata</name>
    <name type="common">Ethiopian mustard</name>
    <name type="synonym">Abyssinian cabbage</name>
    <dbReference type="NCBI Taxonomy" id="52824"/>
    <lineage>
        <taxon>Eukaryota</taxon>
        <taxon>Viridiplantae</taxon>
        <taxon>Streptophyta</taxon>
        <taxon>Embryophyta</taxon>
        <taxon>Tracheophyta</taxon>
        <taxon>Spermatophyta</taxon>
        <taxon>Magnoliopsida</taxon>
        <taxon>eudicotyledons</taxon>
        <taxon>Gunneridae</taxon>
        <taxon>Pentapetalae</taxon>
        <taxon>rosids</taxon>
        <taxon>malvids</taxon>
        <taxon>Brassicales</taxon>
        <taxon>Brassicaceae</taxon>
        <taxon>Brassiceae</taxon>
        <taxon>Brassica</taxon>
    </lineage>
</organism>
<accession>A0A8X7WAY5</accession>
<evidence type="ECO:0000313" key="1">
    <source>
        <dbReference type="EMBL" id="KAG2327363.1"/>
    </source>
</evidence>
<protein>
    <submittedName>
        <fullName evidence="1">Uncharacterized protein</fullName>
    </submittedName>
</protein>
<name>A0A8X7WAY5_BRACI</name>
<comment type="caution">
    <text evidence="1">The sequence shown here is derived from an EMBL/GenBank/DDBJ whole genome shotgun (WGS) entry which is preliminary data.</text>
</comment>
<dbReference type="AlphaFoldDB" id="A0A8X7WAY5"/>